<dbReference type="Proteomes" id="UP000827872">
    <property type="component" value="Linkage Group LG10"/>
</dbReference>
<proteinExistence type="predicted"/>
<sequence length="487" mass="55346">MQTSAHFRLHRSFCCHTVLLLLWLCPDLLAASHQLKPSLPPLVASSPFLVVWNAPTARCSAAHGVPLYLDSYNILVNSQEAFAGGNITIFYHNQLGLYPYYVNSVVTPTAVNGGCPQNASLEKHLQKMRVDIAKAMPFNTFSDLSVIDWEDWRPQWIRNWGSKKVYRNMSFQLDKQRYPGLSEGEIQKKAKLEFETAAKEFMSETLHLAESLRPNGLWGYYLFPECYNYDYLKDFNNFTGNCPSLEKQRNNNLKWLWERTRALFPSIYMEEVLRSSVQGKKFVQGKVGEALRVAVLNSHNYSVPIFAYARPFYTYTMKELTQTDLAYTIGQAAAMGVHGVVLWGGADYSRDRATCSKLQDYLRSTLGPYIVNVTLATKLCSQLFCNNNGRCIRRRMVSDTYLHLNPQSFQIRADTGGNQIRVSVTGILTDQQKYKMGQEFTCHCYQGWEGDDCHPHPQGRGLSLQTGPWCITGAVLLALSVWLLTDN</sequence>
<dbReference type="EMBL" id="CM037623">
    <property type="protein sequence ID" value="KAH7988145.1"/>
    <property type="molecule type" value="Genomic_DNA"/>
</dbReference>
<comment type="caution">
    <text evidence="1">The sequence shown here is derived from an EMBL/GenBank/DDBJ whole genome shotgun (WGS) entry which is preliminary data.</text>
</comment>
<organism evidence="1 2">
    <name type="scientific">Sphaerodactylus townsendi</name>
    <dbReference type="NCBI Taxonomy" id="933632"/>
    <lineage>
        <taxon>Eukaryota</taxon>
        <taxon>Metazoa</taxon>
        <taxon>Chordata</taxon>
        <taxon>Craniata</taxon>
        <taxon>Vertebrata</taxon>
        <taxon>Euteleostomi</taxon>
        <taxon>Lepidosauria</taxon>
        <taxon>Squamata</taxon>
        <taxon>Bifurcata</taxon>
        <taxon>Gekkota</taxon>
        <taxon>Sphaerodactylidae</taxon>
        <taxon>Sphaerodactylus</taxon>
    </lineage>
</organism>
<name>A0ACB8E7L7_9SAUR</name>
<reference evidence="1" key="1">
    <citation type="submission" date="2021-08" db="EMBL/GenBank/DDBJ databases">
        <title>The first chromosome-level gecko genome reveals the dynamic sex chromosomes of Neotropical dwarf geckos (Sphaerodactylidae: Sphaerodactylus).</title>
        <authorList>
            <person name="Pinto B.J."/>
            <person name="Keating S.E."/>
            <person name="Gamble T."/>
        </authorList>
    </citation>
    <scope>NUCLEOTIDE SEQUENCE</scope>
    <source>
        <strain evidence="1">TG3544</strain>
    </source>
</reference>
<accession>A0ACB8E7L7</accession>
<evidence type="ECO:0000313" key="1">
    <source>
        <dbReference type="EMBL" id="KAH7988145.1"/>
    </source>
</evidence>
<keyword evidence="2" id="KW-1185">Reference proteome</keyword>
<protein>
    <submittedName>
        <fullName evidence="1">Uncharacterized protein</fullName>
    </submittedName>
</protein>
<gene>
    <name evidence="1" type="ORF">K3G42_008958</name>
</gene>
<evidence type="ECO:0000313" key="2">
    <source>
        <dbReference type="Proteomes" id="UP000827872"/>
    </source>
</evidence>